<dbReference type="Proteomes" id="UP000198785">
    <property type="component" value="Unassembled WGS sequence"/>
</dbReference>
<evidence type="ECO:0000313" key="3">
    <source>
        <dbReference type="Proteomes" id="UP000198785"/>
    </source>
</evidence>
<feature type="domain" description="HEPN AbiU2-like" evidence="1">
    <location>
        <begin position="85"/>
        <end position="197"/>
    </location>
</feature>
<protein>
    <recommendedName>
        <fullName evidence="1">HEPN AbiU2-like domain-containing protein</fullName>
    </recommendedName>
</protein>
<proteinExistence type="predicted"/>
<gene>
    <name evidence="2" type="ORF">SAMN05660206_101190</name>
</gene>
<dbReference type="EMBL" id="FOZZ01000001">
    <property type="protein sequence ID" value="SFS33250.1"/>
    <property type="molecule type" value="Genomic_DNA"/>
</dbReference>
<evidence type="ECO:0000313" key="2">
    <source>
        <dbReference type="EMBL" id="SFS33250.1"/>
    </source>
</evidence>
<dbReference type="STRING" id="683125.SAMN05660206_101190"/>
<keyword evidence="3" id="KW-1185">Reference proteome</keyword>
<sequence>MVALFIRKLGDCRAFIILEYMEKEFDIILGKIYLLYYKAKIYLGEAHLIQTPKGYLEKFDIDMPFKCDLDILDYLVGRRTSTYSTLSNKCWILFVLEITKILSYRESFGIGKLYNKILNRNIDTDIQLECFRPILQLIDNKCQTGIVNKLMFLRDKHYAHTDAEVEQLTSQLFPTYNEAWDMMFVIEQFLRDIYGQKDSDVDLEINRHFHGYLREFRRTYEYFKTIQDPIEKMLLRNRFDNEKSQAYFESQE</sequence>
<evidence type="ECO:0000259" key="1">
    <source>
        <dbReference type="Pfam" id="PF18734"/>
    </source>
</evidence>
<accession>A0A1I6NZH4</accession>
<name>A0A1I6NZH4_9SPHI</name>
<reference evidence="2 3" key="1">
    <citation type="submission" date="2016-10" db="EMBL/GenBank/DDBJ databases">
        <authorList>
            <person name="de Groot N.N."/>
        </authorList>
    </citation>
    <scope>NUCLEOTIDE SEQUENCE [LARGE SCALE GENOMIC DNA]</scope>
    <source>
        <strain evidence="2 3">DSM 22789</strain>
    </source>
</reference>
<organism evidence="2 3">
    <name type="scientific">Sphingobacterium wenxiniae</name>
    <dbReference type="NCBI Taxonomy" id="683125"/>
    <lineage>
        <taxon>Bacteria</taxon>
        <taxon>Pseudomonadati</taxon>
        <taxon>Bacteroidota</taxon>
        <taxon>Sphingobacteriia</taxon>
        <taxon>Sphingobacteriales</taxon>
        <taxon>Sphingobacteriaceae</taxon>
        <taxon>Sphingobacterium</taxon>
    </lineage>
</organism>
<dbReference type="AlphaFoldDB" id="A0A1I6NZH4"/>
<dbReference type="Pfam" id="PF18734">
    <property type="entry name" value="HEPN_AbiU2"/>
    <property type="match status" value="1"/>
</dbReference>
<dbReference type="InterPro" id="IPR040704">
    <property type="entry name" value="HEPN_AbiU2"/>
</dbReference>